<evidence type="ECO:0000256" key="3">
    <source>
        <dbReference type="ARBA" id="ARBA00022806"/>
    </source>
</evidence>
<feature type="domain" description="Helicase ATP-binding" evidence="5">
    <location>
        <begin position="101"/>
        <end position="259"/>
    </location>
</feature>
<evidence type="ECO:0000256" key="1">
    <source>
        <dbReference type="ARBA" id="ARBA00022741"/>
    </source>
</evidence>
<protein>
    <submittedName>
        <fullName evidence="6">Putative type III restriction enzyme</fullName>
    </submittedName>
</protein>
<keyword evidence="4" id="KW-0067">ATP-binding</keyword>
<reference evidence="6" key="1">
    <citation type="submission" date="2020-03" db="EMBL/GenBank/DDBJ databases">
        <title>The deep terrestrial virosphere.</title>
        <authorList>
            <person name="Holmfeldt K."/>
            <person name="Nilsson E."/>
            <person name="Simone D."/>
            <person name="Lopez-Fernandez M."/>
            <person name="Wu X."/>
            <person name="de Brujin I."/>
            <person name="Lundin D."/>
            <person name="Andersson A."/>
            <person name="Bertilsson S."/>
            <person name="Dopson M."/>
        </authorList>
    </citation>
    <scope>NUCLEOTIDE SEQUENCE</scope>
    <source>
        <strain evidence="6">MM415B04154</strain>
    </source>
</reference>
<dbReference type="Pfam" id="PF04851">
    <property type="entry name" value="ResIII"/>
    <property type="match status" value="2"/>
</dbReference>
<accession>A0A6M3LLK0</accession>
<dbReference type="SUPFAM" id="SSF52540">
    <property type="entry name" value="P-loop containing nucleoside triphosphate hydrolases"/>
    <property type="match status" value="1"/>
</dbReference>
<dbReference type="GO" id="GO:0003677">
    <property type="term" value="F:DNA binding"/>
    <property type="evidence" value="ECO:0007669"/>
    <property type="project" value="InterPro"/>
</dbReference>
<dbReference type="InterPro" id="IPR014001">
    <property type="entry name" value="Helicase_ATP-bd"/>
</dbReference>
<evidence type="ECO:0000256" key="4">
    <source>
        <dbReference type="ARBA" id="ARBA00022840"/>
    </source>
</evidence>
<dbReference type="Gene3D" id="3.40.50.300">
    <property type="entry name" value="P-loop containing nucleotide triphosphate hydrolases"/>
    <property type="match status" value="2"/>
</dbReference>
<dbReference type="GO" id="GO:0016787">
    <property type="term" value="F:hydrolase activity"/>
    <property type="evidence" value="ECO:0007669"/>
    <property type="project" value="UniProtKB-KW"/>
</dbReference>
<dbReference type="InterPro" id="IPR006935">
    <property type="entry name" value="Helicase/UvrB_N"/>
</dbReference>
<dbReference type="EMBL" id="MT143167">
    <property type="protein sequence ID" value="QJA93665.1"/>
    <property type="molecule type" value="Genomic_DNA"/>
</dbReference>
<dbReference type="GO" id="GO:0004386">
    <property type="term" value="F:helicase activity"/>
    <property type="evidence" value="ECO:0007669"/>
    <property type="project" value="UniProtKB-KW"/>
</dbReference>
<dbReference type="AlphaFoldDB" id="A0A6M3LLK0"/>
<evidence type="ECO:0000259" key="5">
    <source>
        <dbReference type="SMART" id="SM00487"/>
    </source>
</evidence>
<evidence type="ECO:0000256" key="2">
    <source>
        <dbReference type="ARBA" id="ARBA00022801"/>
    </source>
</evidence>
<sequence length="448" mass="50766">MVKIIVSDSVWCQIVEGKEFLFPILSYQSETHKKVQYGTKRIVKRKFLISELKKGDFFYTGFLYRVQKYCKENNIPLKIEDPHGTMEPLFPENEPHVGGKNIRKGKWSYQYDLISKAIISQRGIIKAATGSGKTTMMLGIISCYPSLSTLFLCNTHTPITQFKKTLALSGLNQPIDISTIQSFYRKKPKEYKDKYGIILIDEVHEGLRTFNSMYAKVLKNSCALIRLGFTATLPDDPVARLAMEGLLGPVIGELTIQEGIDMEVLSKPKIIIKKLPDNPELKNSKSYRDVYINGVVKNRAMTRQIILDSIKDSQSGPVLILVTEIEHGEEIVNMAKRIFKREIVFAQGKTDKDLREDIRQGMISGDIDIVIGTAVFKKALDVPNLVSVILGFGGKSDAQTMQAIGRGTRNIDGNKRQVIIRDYFCPSHYHLIKHFGFRLCFFIDEGWI</sequence>
<dbReference type="PANTHER" id="PTHR11274:SF0">
    <property type="entry name" value="GENERAL TRANSCRIPTION AND DNA REPAIR FACTOR IIH HELICASE SUBUNIT XPB"/>
    <property type="match status" value="1"/>
</dbReference>
<organism evidence="6">
    <name type="scientific">viral metagenome</name>
    <dbReference type="NCBI Taxonomy" id="1070528"/>
    <lineage>
        <taxon>unclassified sequences</taxon>
        <taxon>metagenomes</taxon>
        <taxon>organismal metagenomes</taxon>
    </lineage>
</organism>
<dbReference type="InterPro" id="IPR050615">
    <property type="entry name" value="ATP-dep_DNA_Helicase"/>
</dbReference>
<gene>
    <name evidence="6" type="ORF">MM415B04154_0006</name>
</gene>
<proteinExistence type="predicted"/>
<dbReference type="PANTHER" id="PTHR11274">
    <property type="entry name" value="RAD25/XP-B DNA REPAIR HELICASE"/>
    <property type="match status" value="1"/>
</dbReference>
<name>A0A6M3LLK0_9ZZZZ</name>
<dbReference type="SMART" id="SM00487">
    <property type="entry name" value="DEXDc"/>
    <property type="match status" value="1"/>
</dbReference>
<dbReference type="GO" id="GO:0005524">
    <property type="term" value="F:ATP binding"/>
    <property type="evidence" value="ECO:0007669"/>
    <property type="project" value="UniProtKB-KW"/>
</dbReference>
<keyword evidence="1" id="KW-0547">Nucleotide-binding</keyword>
<evidence type="ECO:0000313" key="6">
    <source>
        <dbReference type="EMBL" id="QJA93665.1"/>
    </source>
</evidence>
<keyword evidence="2" id="KW-0378">Hydrolase</keyword>
<dbReference type="InterPro" id="IPR027417">
    <property type="entry name" value="P-loop_NTPase"/>
</dbReference>
<dbReference type="InterPro" id="IPR001650">
    <property type="entry name" value="Helicase_C-like"/>
</dbReference>
<keyword evidence="3" id="KW-0347">Helicase</keyword>
<dbReference type="Pfam" id="PF00271">
    <property type="entry name" value="Helicase_C"/>
    <property type="match status" value="1"/>
</dbReference>